<protein>
    <submittedName>
        <fullName evidence="2">Uncharacterized protein</fullName>
    </submittedName>
</protein>
<dbReference type="EMBL" id="BART01025488">
    <property type="protein sequence ID" value="GAH01510.1"/>
    <property type="molecule type" value="Genomic_DNA"/>
</dbReference>
<evidence type="ECO:0000313" key="2">
    <source>
        <dbReference type="EMBL" id="GAH01510.1"/>
    </source>
</evidence>
<keyword evidence="1" id="KW-1133">Transmembrane helix</keyword>
<keyword evidence="1" id="KW-0812">Transmembrane</keyword>
<sequence length="112" mass="12019">MKANQLQKLLEDKKGFANLVPMVLAVIIVFALLFIGAYINGTIQNELSSSIGSSTGVSGLADQDRSIENDTKGTMNNTSGNWDSTLNIVQVVVIITILAAAIGAIFLFTRFR</sequence>
<keyword evidence="1" id="KW-0472">Membrane</keyword>
<gene>
    <name evidence="2" type="ORF">S01H4_45738</name>
</gene>
<evidence type="ECO:0000256" key="1">
    <source>
        <dbReference type="SAM" id="Phobius"/>
    </source>
</evidence>
<name>X1CZT3_9ZZZZ</name>
<organism evidence="2">
    <name type="scientific">marine sediment metagenome</name>
    <dbReference type="NCBI Taxonomy" id="412755"/>
    <lineage>
        <taxon>unclassified sequences</taxon>
        <taxon>metagenomes</taxon>
        <taxon>ecological metagenomes</taxon>
    </lineage>
</organism>
<feature type="transmembrane region" description="Helical" evidence="1">
    <location>
        <begin position="88"/>
        <end position="108"/>
    </location>
</feature>
<feature type="transmembrane region" description="Helical" evidence="1">
    <location>
        <begin position="16"/>
        <end position="39"/>
    </location>
</feature>
<accession>X1CZT3</accession>
<proteinExistence type="predicted"/>
<comment type="caution">
    <text evidence="2">The sequence shown here is derived from an EMBL/GenBank/DDBJ whole genome shotgun (WGS) entry which is preliminary data.</text>
</comment>
<reference evidence="2" key="1">
    <citation type="journal article" date="2014" name="Front. Microbiol.">
        <title>High frequency of phylogenetically diverse reductive dehalogenase-homologous genes in deep subseafloor sedimentary metagenomes.</title>
        <authorList>
            <person name="Kawai M."/>
            <person name="Futagami T."/>
            <person name="Toyoda A."/>
            <person name="Takaki Y."/>
            <person name="Nishi S."/>
            <person name="Hori S."/>
            <person name="Arai W."/>
            <person name="Tsubouchi T."/>
            <person name="Morono Y."/>
            <person name="Uchiyama I."/>
            <person name="Ito T."/>
            <person name="Fujiyama A."/>
            <person name="Inagaki F."/>
            <person name="Takami H."/>
        </authorList>
    </citation>
    <scope>NUCLEOTIDE SEQUENCE</scope>
    <source>
        <strain evidence="2">Expedition CK06-06</strain>
    </source>
</reference>
<dbReference type="AlphaFoldDB" id="X1CZT3"/>